<sequence>MNQKPLHYDGSSSSEFNSTNETRENQVFEITVGMRKNIAGNPYVININD</sequence>
<name>A0ABT3DBG1_9BACI</name>
<feature type="region of interest" description="Disordered" evidence="1">
    <location>
        <begin position="1"/>
        <end position="22"/>
    </location>
</feature>
<comment type="caution">
    <text evidence="2">The sequence shown here is derived from an EMBL/GenBank/DDBJ whole genome shotgun (WGS) entry which is preliminary data.</text>
</comment>
<proteinExistence type="predicted"/>
<dbReference type="Proteomes" id="UP001526147">
    <property type="component" value="Unassembled WGS sequence"/>
</dbReference>
<accession>A0ABT3DBG1</accession>
<keyword evidence="3" id="KW-1185">Reference proteome</keyword>
<reference evidence="2 3" key="1">
    <citation type="submission" date="2022-10" db="EMBL/GenBank/DDBJ databases">
        <title>Draft genome assembly of moderately radiation resistant bacterium Metabacillus halosaccharovorans.</title>
        <authorList>
            <person name="Pal S."/>
            <person name="Gopinathan A."/>
        </authorList>
    </citation>
    <scope>NUCLEOTIDE SEQUENCE [LARGE SCALE GENOMIC DNA]</scope>
    <source>
        <strain evidence="2 3">VITHBRA001</strain>
    </source>
</reference>
<evidence type="ECO:0000256" key="1">
    <source>
        <dbReference type="SAM" id="MobiDB-lite"/>
    </source>
</evidence>
<gene>
    <name evidence="2" type="ORF">OIH86_01480</name>
</gene>
<dbReference type="EMBL" id="JAOYEY010000016">
    <property type="protein sequence ID" value="MCV9884321.1"/>
    <property type="molecule type" value="Genomic_DNA"/>
</dbReference>
<evidence type="ECO:0000313" key="3">
    <source>
        <dbReference type="Proteomes" id="UP001526147"/>
    </source>
</evidence>
<organism evidence="2 3">
    <name type="scientific">Metabacillus halosaccharovorans</name>
    <dbReference type="NCBI Taxonomy" id="930124"/>
    <lineage>
        <taxon>Bacteria</taxon>
        <taxon>Bacillati</taxon>
        <taxon>Bacillota</taxon>
        <taxon>Bacilli</taxon>
        <taxon>Bacillales</taxon>
        <taxon>Bacillaceae</taxon>
        <taxon>Metabacillus</taxon>
    </lineage>
</organism>
<dbReference type="RefSeq" id="WP_264141295.1">
    <property type="nucleotide sequence ID" value="NZ_JAOYEY010000016.1"/>
</dbReference>
<evidence type="ECO:0000313" key="2">
    <source>
        <dbReference type="EMBL" id="MCV9884321.1"/>
    </source>
</evidence>
<feature type="compositionally biased region" description="Low complexity" evidence="1">
    <location>
        <begin position="11"/>
        <end position="20"/>
    </location>
</feature>
<protein>
    <submittedName>
        <fullName evidence="2">Uncharacterized protein</fullName>
    </submittedName>
</protein>